<reference evidence="2 3" key="1">
    <citation type="submission" date="2017-02" db="EMBL/GenBank/DDBJ databases">
        <authorList>
            <person name="Peterson S.W."/>
        </authorList>
    </citation>
    <scope>NUCLEOTIDE SEQUENCE [LARGE SCALE GENOMIC DNA]</scope>
    <source>
        <strain evidence="2 3">SRS1_H2-8</strain>
    </source>
</reference>
<evidence type="ECO:0000256" key="1">
    <source>
        <dbReference type="SAM" id="SignalP"/>
    </source>
</evidence>
<sequence>MVRAHPLTRAWLLSLLLAVCIAALFLSSRVSAAPAIADNREPPGNWGTGSYTPRIPHPSYGGYGSGSYHGQHVPYGEVPAYAQTNSENGLKRRLKQLHAWLSRDRRWTRWWAKAEE</sequence>
<feature type="signal peptide" evidence="1">
    <location>
        <begin position="1"/>
        <end position="32"/>
    </location>
</feature>
<accession>A0A2N8U723</accession>
<dbReference type="EMBL" id="LT795054">
    <property type="protein sequence ID" value="SJX60492.1"/>
    <property type="molecule type" value="Genomic_DNA"/>
</dbReference>
<evidence type="ECO:0000313" key="2">
    <source>
        <dbReference type="EMBL" id="SJX60492.1"/>
    </source>
</evidence>
<feature type="chain" id="PRO_5014905981" evidence="1">
    <location>
        <begin position="33"/>
        <end position="116"/>
    </location>
</feature>
<name>A0A2N8U723_9BASI</name>
<dbReference type="Proteomes" id="UP000239563">
    <property type="component" value="Chromosome I"/>
</dbReference>
<gene>
    <name evidence="2" type="ORF">SRS1_20004</name>
</gene>
<keyword evidence="1" id="KW-0732">Signal</keyword>
<proteinExistence type="predicted"/>
<evidence type="ECO:0000313" key="3">
    <source>
        <dbReference type="Proteomes" id="UP000239563"/>
    </source>
</evidence>
<dbReference type="AlphaFoldDB" id="A0A2N8U723"/>
<protein>
    <submittedName>
        <fullName evidence="2">Uncharacterized protein</fullName>
    </submittedName>
</protein>
<organism evidence="2 3">
    <name type="scientific">Sporisorium reilianum f. sp. reilianum</name>
    <dbReference type="NCBI Taxonomy" id="72559"/>
    <lineage>
        <taxon>Eukaryota</taxon>
        <taxon>Fungi</taxon>
        <taxon>Dikarya</taxon>
        <taxon>Basidiomycota</taxon>
        <taxon>Ustilaginomycotina</taxon>
        <taxon>Ustilaginomycetes</taxon>
        <taxon>Ustilaginales</taxon>
        <taxon>Ustilaginaceae</taxon>
        <taxon>Sporisorium</taxon>
    </lineage>
</organism>